<dbReference type="STRING" id="474950.SAMN05421771_0688"/>
<dbReference type="RefSeq" id="WP_089836634.1">
    <property type="nucleotide sequence ID" value="NZ_FOZL01000001.1"/>
</dbReference>
<evidence type="ECO:0000313" key="2">
    <source>
        <dbReference type="Proteomes" id="UP000199024"/>
    </source>
</evidence>
<dbReference type="EMBL" id="FOZL01000001">
    <property type="protein sequence ID" value="SFS02527.1"/>
    <property type="molecule type" value="Genomic_DNA"/>
</dbReference>
<organism evidence="1 2">
    <name type="scientific">Granulicella pectinivorans</name>
    <dbReference type="NCBI Taxonomy" id="474950"/>
    <lineage>
        <taxon>Bacteria</taxon>
        <taxon>Pseudomonadati</taxon>
        <taxon>Acidobacteriota</taxon>
        <taxon>Terriglobia</taxon>
        <taxon>Terriglobales</taxon>
        <taxon>Acidobacteriaceae</taxon>
        <taxon>Granulicella</taxon>
    </lineage>
</organism>
<dbReference type="Proteomes" id="UP000199024">
    <property type="component" value="Unassembled WGS sequence"/>
</dbReference>
<name>A0A1I6LGF3_9BACT</name>
<reference evidence="1 2" key="1">
    <citation type="submission" date="2016-10" db="EMBL/GenBank/DDBJ databases">
        <authorList>
            <person name="de Groot N.N."/>
        </authorList>
    </citation>
    <scope>NUCLEOTIDE SEQUENCE [LARGE SCALE GENOMIC DNA]</scope>
    <source>
        <strain evidence="1 2">DSM 21001</strain>
    </source>
</reference>
<keyword evidence="2" id="KW-1185">Reference proteome</keyword>
<gene>
    <name evidence="1" type="ORF">SAMN05421771_0688</name>
</gene>
<sequence length="106" mass="11960">MMISVLALALMQQPCPLTIGVGNDGVIFFDRFHGWYKTGPKMLQSVLHAGCYNDNDPHPITSVKLAVAAKAPKERVELVNSILRQEGWTPDKIVNESWKRYPRKPQ</sequence>
<evidence type="ECO:0000313" key="1">
    <source>
        <dbReference type="EMBL" id="SFS02527.1"/>
    </source>
</evidence>
<dbReference type="AlphaFoldDB" id="A0A1I6LGF3"/>
<accession>A0A1I6LGF3</accession>
<proteinExistence type="predicted"/>
<protein>
    <submittedName>
        <fullName evidence="1">Uncharacterized protein</fullName>
    </submittedName>
</protein>